<organism evidence="6 7">
    <name type="scientific">Anguilla anguilla</name>
    <name type="common">European freshwater eel</name>
    <name type="synonym">Muraena anguilla</name>
    <dbReference type="NCBI Taxonomy" id="7936"/>
    <lineage>
        <taxon>Eukaryota</taxon>
        <taxon>Metazoa</taxon>
        <taxon>Chordata</taxon>
        <taxon>Craniata</taxon>
        <taxon>Vertebrata</taxon>
        <taxon>Euteleostomi</taxon>
        <taxon>Actinopterygii</taxon>
        <taxon>Neopterygii</taxon>
        <taxon>Teleostei</taxon>
        <taxon>Anguilliformes</taxon>
        <taxon>Anguillidae</taxon>
        <taxon>Anguilla</taxon>
    </lineage>
</organism>
<dbReference type="PANTHER" id="PTHR14514">
    <property type="entry name" value="PKA ANCHORING PROTEIN"/>
    <property type="match status" value="1"/>
</dbReference>
<dbReference type="PANTHER" id="PTHR14514:SF2">
    <property type="entry name" value="A-KINASE ANCHOR PROTEIN 6"/>
    <property type="match status" value="1"/>
</dbReference>
<keyword evidence="4" id="KW-0472">Membrane</keyword>
<dbReference type="EMBL" id="JAFIRN010000001">
    <property type="protein sequence ID" value="KAG5857470.1"/>
    <property type="molecule type" value="Genomic_DNA"/>
</dbReference>
<accession>A0A9D3N257</accession>
<feature type="compositionally biased region" description="Low complexity" evidence="5">
    <location>
        <begin position="85"/>
        <end position="95"/>
    </location>
</feature>
<feature type="compositionally biased region" description="Basic and acidic residues" evidence="5">
    <location>
        <begin position="535"/>
        <end position="547"/>
    </location>
</feature>
<keyword evidence="2" id="KW-0597">Phosphoprotein</keyword>
<evidence type="ECO:0000256" key="1">
    <source>
        <dbReference type="ARBA" id="ARBA00004308"/>
    </source>
</evidence>
<keyword evidence="7" id="KW-1185">Reference proteome</keyword>
<keyword evidence="3" id="KW-0677">Repeat</keyword>
<evidence type="ECO:0000256" key="5">
    <source>
        <dbReference type="SAM" id="MobiDB-lite"/>
    </source>
</evidence>
<evidence type="ECO:0000313" key="6">
    <source>
        <dbReference type="EMBL" id="KAG5857470.1"/>
    </source>
</evidence>
<feature type="region of interest" description="Disordered" evidence="5">
    <location>
        <begin position="188"/>
        <end position="275"/>
    </location>
</feature>
<dbReference type="Proteomes" id="UP001044222">
    <property type="component" value="Unassembled WGS sequence"/>
</dbReference>
<evidence type="ECO:0000256" key="4">
    <source>
        <dbReference type="ARBA" id="ARBA00023136"/>
    </source>
</evidence>
<feature type="region of interest" description="Disordered" evidence="5">
    <location>
        <begin position="1"/>
        <end position="175"/>
    </location>
</feature>
<name>A0A9D3N257_ANGAN</name>
<evidence type="ECO:0000256" key="3">
    <source>
        <dbReference type="ARBA" id="ARBA00022737"/>
    </source>
</evidence>
<evidence type="ECO:0000256" key="2">
    <source>
        <dbReference type="ARBA" id="ARBA00022553"/>
    </source>
</evidence>
<feature type="region of interest" description="Disordered" evidence="5">
    <location>
        <begin position="514"/>
        <end position="658"/>
    </location>
</feature>
<proteinExistence type="predicted"/>
<gene>
    <name evidence="6" type="ORF">ANANG_G00019800</name>
</gene>
<protein>
    <submittedName>
        <fullName evidence="6">Uncharacterized protein</fullName>
    </submittedName>
</protein>
<feature type="compositionally biased region" description="Low complexity" evidence="5">
    <location>
        <begin position="368"/>
        <end position="406"/>
    </location>
</feature>
<dbReference type="AlphaFoldDB" id="A0A9D3N257"/>
<sequence>MQISRGPRGGASGRPGAERDRPAAVRDVLGPEPRADAPAPPPQRLPGVQPSRGGAVRQAPVPPAQEEPLKPKARLQAAPDEEPEQGLLLLLGRVPAGPPRGSPCGREGRGAGSGDSARRSESESGILSEGDAETPGNSETCAPDRPGTGRRGAPRPRRPDGGESLAAGRVRDEDIDRVLERAEKLALYGTCDGRPALDGKRRAKAGKKKRDESSERKRRPRRDPSEILIRGRYSLLESEGEELDPGAFRAVTDDEREAADRKGGKGPASASQGSSLDSLFLAGDLFPSGKETLHRSTSLESWLAPCKSGEETGSQHSLGDLGLAAESTGELSRRTLELLKRLENIQSPFAGKMTRSVSDITLRSSSLRLSGPGPLSLGAPSSINESSAPSLTELSSSEDSSVGSEDMAVQRNRLADSNASFRKHCRGHPAPPPPPDEADASVSMVVNVSCTSACTDDEDDSDLLSSSTLTLTEEELGIKEDGDSSLASDEEYMEGGFALGLEYMKNELQNWIKPRSAPRDKGELGLGTSSSAAPRPRERRGDRRQREALPQQVGAEAPGVQRQREERPPPAAAAGDGGGQELHEPVRGRPGERERGELRQGEGRGRRAPEGGGRPVHQERRVLQGLLLAGLVRRGSGRRSEPSSPATRSPKGRPWRAS</sequence>
<evidence type="ECO:0000313" key="7">
    <source>
        <dbReference type="Proteomes" id="UP001044222"/>
    </source>
</evidence>
<feature type="compositionally biased region" description="Basic and acidic residues" evidence="5">
    <location>
        <begin position="581"/>
        <end position="609"/>
    </location>
</feature>
<comment type="caution">
    <text evidence="6">The sequence shown here is derived from an EMBL/GenBank/DDBJ whole genome shotgun (WGS) entry which is preliminary data.</text>
</comment>
<reference evidence="6" key="1">
    <citation type="submission" date="2021-01" db="EMBL/GenBank/DDBJ databases">
        <title>A chromosome-scale assembly of European eel, Anguilla anguilla.</title>
        <authorList>
            <person name="Henkel C."/>
            <person name="Jong-Raadsen S.A."/>
            <person name="Dufour S."/>
            <person name="Weltzien F.-A."/>
            <person name="Palstra A.P."/>
            <person name="Pelster B."/>
            <person name="Spaink H.P."/>
            <person name="Van Den Thillart G.E."/>
            <person name="Jansen H."/>
            <person name="Zahm M."/>
            <person name="Klopp C."/>
            <person name="Cedric C."/>
            <person name="Louis A."/>
            <person name="Berthelot C."/>
            <person name="Parey E."/>
            <person name="Roest Crollius H."/>
            <person name="Montfort J."/>
            <person name="Robinson-Rechavi M."/>
            <person name="Bucao C."/>
            <person name="Bouchez O."/>
            <person name="Gislard M."/>
            <person name="Lluch J."/>
            <person name="Milhes M."/>
            <person name="Lampietro C."/>
            <person name="Lopez Roques C."/>
            <person name="Donnadieu C."/>
            <person name="Braasch I."/>
            <person name="Desvignes T."/>
            <person name="Postlethwait J."/>
            <person name="Bobe J."/>
            <person name="Guiguen Y."/>
            <person name="Dirks R."/>
        </authorList>
    </citation>
    <scope>NUCLEOTIDE SEQUENCE</scope>
    <source>
        <strain evidence="6">Tag_6206</strain>
        <tissue evidence="6">Liver</tissue>
    </source>
</reference>
<comment type="subcellular location">
    <subcellularLocation>
        <location evidence="1">Endomembrane system</location>
    </subcellularLocation>
</comment>
<feature type="region of interest" description="Disordered" evidence="5">
    <location>
        <begin position="368"/>
        <end position="407"/>
    </location>
</feature>